<dbReference type="PaxDb" id="6945-B7PS67"/>
<dbReference type="Proteomes" id="UP000001555">
    <property type="component" value="Unassembled WGS sequence"/>
</dbReference>
<dbReference type="EMBL" id="ABJB010518913">
    <property type="status" value="NOT_ANNOTATED_CDS"/>
    <property type="molecule type" value="Genomic_DNA"/>
</dbReference>
<feature type="compositionally biased region" description="Polar residues" evidence="1">
    <location>
        <begin position="155"/>
        <end position="185"/>
    </location>
</feature>
<reference evidence="3" key="2">
    <citation type="submission" date="2020-05" db="UniProtKB">
        <authorList>
            <consortium name="EnsemblMetazoa"/>
        </authorList>
    </citation>
    <scope>IDENTIFICATION</scope>
    <source>
        <strain evidence="3">wikel</strain>
    </source>
</reference>
<name>B7PS67_IXOSC</name>
<evidence type="ECO:0000313" key="3">
    <source>
        <dbReference type="EnsemblMetazoa" id="ISCW008156-PA"/>
    </source>
</evidence>
<dbReference type="InParanoid" id="B7PS67"/>
<dbReference type="VEuPathDB" id="VectorBase:ISCP_015258"/>
<dbReference type="EnsemblMetazoa" id="ISCW008156-RA">
    <property type="protein sequence ID" value="ISCW008156-PA"/>
    <property type="gene ID" value="ISCW008156"/>
</dbReference>
<dbReference type="HOGENOM" id="CLU_926128_0_0_1"/>
<reference evidence="2 4" key="1">
    <citation type="submission" date="2008-03" db="EMBL/GenBank/DDBJ databases">
        <title>Annotation of Ixodes scapularis.</title>
        <authorList>
            <consortium name="Ixodes scapularis Genome Project Consortium"/>
            <person name="Caler E."/>
            <person name="Hannick L.I."/>
            <person name="Bidwell S."/>
            <person name="Joardar V."/>
            <person name="Thiagarajan M."/>
            <person name="Amedeo P."/>
            <person name="Galinsky K.J."/>
            <person name="Schobel S."/>
            <person name="Inman J."/>
            <person name="Hostetler J."/>
            <person name="Miller J."/>
            <person name="Hammond M."/>
            <person name="Megy K."/>
            <person name="Lawson D."/>
            <person name="Kodira C."/>
            <person name="Sutton G."/>
            <person name="Meyer J."/>
            <person name="Hill C.A."/>
            <person name="Birren B."/>
            <person name="Nene V."/>
            <person name="Collins F."/>
            <person name="Alarcon-Chaidez F."/>
            <person name="Wikel S."/>
            <person name="Strausberg R."/>
        </authorList>
    </citation>
    <scope>NUCLEOTIDE SEQUENCE [LARGE SCALE GENOMIC DNA]</scope>
    <source>
        <strain evidence="4">Wikel</strain>
        <strain evidence="2">Wikel colony</strain>
    </source>
</reference>
<feature type="compositionally biased region" description="Basic and acidic residues" evidence="1">
    <location>
        <begin position="191"/>
        <end position="200"/>
    </location>
</feature>
<feature type="non-terminal residue" evidence="2">
    <location>
        <position position="1"/>
    </location>
</feature>
<dbReference type="EMBL" id="DS777384">
    <property type="protein sequence ID" value="EEC09438.1"/>
    <property type="molecule type" value="Genomic_DNA"/>
</dbReference>
<proteinExistence type="predicted"/>
<accession>B7PS67</accession>
<feature type="compositionally biased region" description="Basic and acidic residues" evidence="1">
    <location>
        <begin position="138"/>
        <end position="151"/>
    </location>
</feature>
<feature type="non-terminal residue" evidence="2">
    <location>
        <position position="301"/>
    </location>
</feature>
<protein>
    <submittedName>
        <fullName evidence="2 3">Uncharacterized protein</fullName>
    </submittedName>
</protein>
<dbReference type="VEuPathDB" id="VectorBase:ISCW008156"/>
<gene>
    <name evidence="2" type="ORF">IscW_ISCW008156</name>
</gene>
<evidence type="ECO:0000256" key="1">
    <source>
        <dbReference type="SAM" id="MobiDB-lite"/>
    </source>
</evidence>
<keyword evidence="4" id="KW-1185">Reference proteome</keyword>
<dbReference type="OrthoDB" id="10439110at2759"/>
<dbReference type="AlphaFoldDB" id="B7PS67"/>
<organism>
    <name type="scientific">Ixodes scapularis</name>
    <name type="common">Black-legged tick</name>
    <name type="synonym">Deer tick</name>
    <dbReference type="NCBI Taxonomy" id="6945"/>
    <lineage>
        <taxon>Eukaryota</taxon>
        <taxon>Metazoa</taxon>
        <taxon>Ecdysozoa</taxon>
        <taxon>Arthropoda</taxon>
        <taxon>Chelicerata</taxon>
        <taxon>Arachnida</taxon>
        <taxon>Acari</taxon>
        <taxon>Parasitiformes</taxon>
        <taxon>Ixodida</taxon>
        <taxon>Ixodoidea</taxon>
        <taxon>Ixodidae</taxon>
        <taxon>Ixodinae</taxon>
        <taxon>Ixodes</taxon>
    </lineage>
</organism>
<evidence type="ECO:0000313" key="4">
    <source>
        <dbReference type="Proteomes" id="UP000001555"/>
    </source>
</evidence>
<evidence type="ECO:0000313" key="2">
    <source>
        <dbReference type="EMBL" id="EEC09438.1"/>
    </source>
</evidence>
<feature type="region of interest" description="Disordered" evidence="1">
    <location>
        <begin position="111"/>
        <end position="219"/>
    </location>
</feature>
<sequence>TPTSTTYPENDTTVLSTVTDIEFQGPPELSSTTAITKASESVLLPATTESSSNVPYNVSTGTTIEGVFTTNLNEEQSLELFSAATDMTSSAPEDVSDLWLVTPARGRVRTTASFQTASSAPKTDQHGTPSDESQMEPILHEANKTAEDNEIGRSAPSSSTTSVRHSPWDTATTPKADDNGTSSDEAPTEPILHEANKIAEDSDATSSSTTSVRHFQQETGTTHPVLVPYSFYAKSGGNFFNRFGKPYCPGCDARLLTLPPRFTAVQLAYLPWFALPPSTRNPRPVPPVLSKWQRMASQKAG</sequence>
<feature type="compositionally biased region" description="Polar residues" evidence="1">
    <location>
        <begin position="111"/>
        <end position="132"/>
    </location>
</feature>